<reference evidence="1 2" key="1">
    <citation type="submission" date="2015-10" db="EMBL/GenBank/DDBJ databases">
        <title>A novel member of the family Ruminococcaceae isolated from human faeces.</title>
        <authorList>
            <person name="Shkoporov A.N."/>
            <person name="Chaplin A.V."/>
            <person name="Motuzova O.V."/>
            <person name="Kafarskaia L.I."/>
            <person name="Efimov B.A."/>
        </authorList>
    </citation>
    <scope>NUCLEOTIDE SEQUENCE [LARGE SCALE GENOMIC DNA]</scope>
    <source>
        <strain evidence="1 2">668</strain>
    </source>
</reference>
<dbReference type="RefSeq" id="WP_016295813.1">
    <property type="nucleotide sequence ID" value="NZ_LMUA01000008.1"/>
</dbReference>
<dbReference type="AlphaFoldDB" id="A0A0W7TRV7"/>
<evidence type="ECO:0000313" key="2">
    <source>
        <dbReference type="Proteomes" id="UP000053433"/>
    </source>
</evidence>
<gene>
    <name evidence="1" type="ORF">ASJ35_07420</name>
</gene>
<dbReference type="Proteomes" id="UP000053433">
    <property type="component" value="Unassembled WGS sequence"/>
</dbReference>
<dbReference type="EMBL" id="LMUA01000008">
    <property type="protein sequence ID" value="KUE76561.1"/>
    <property type="molecule type" value="Genomic_DNA"/>
</dbReference>
<evidence type="ECO:0000313" key="1">
    <source>
        <dbReference type="EMBL" id="KUE76561.1"/>
    </source>
</evidence>
<accession>A0A0W7TRV7</accession>
<sequence>MTNETFCLLSEEEKHTKFKAAMKGKTKGCLNEEELHSILMSISLNRQYAISVYRDGEEFCRVLTATNGLKRRTILGHAAADIGEIPGKQFDSSQAAAVILHDAVDCSDVNCLYIFIPKERSQKGTE</sequence>
<protein>
    <submittedName>
        <fullName evidence="1">Uncharacterized protein</fullName>
    </submittedName>
</protein>
<proteinExistence type="predicted"/>
<name>A0A0W7TRV7_9FIRM</name>
<organism evidence="1 2">
    <name type="scientific">Ruthenibacterium lactatiformans</name>
    <dbReference type="NCBI Taxonomy" id="1550024"/>
    <lineage>
        <taxon>Bacteria</taxon>
        <taxon>Bacillati</taxon>
        <taxon>Bacillota</taxon>
        <taxon>Clostridia</taxon>
        <taxon>Eubacteriales</taxon>
        <taxon>Oscillospiraceae</taxon>
        <taxon>Ruthenibacterium</taxon>
    </lineage>
</organism>
<comment type="caution">
    <text evidence="1">The sequence shown here is derived from an EMBL/GenBank/DDBJ whole genome shotgun (WGS) entry which is preliminary data.</text>
</comment>